<dbReference type="AlphaFoldDB" id="A0A0F9RZE9"/>
<proteinExistence type="predicted"/>
<dbReference type="EMBL" id="LAZR01000702">
    <property type="protein sequence ID" value="KKN60239.1"/>
    <property type="molecule type" value="Genomic_DNA"/>
</dbReference>
<accession>A0A0F9RZE9</accession>
<gene>
    <name evidence="1" type="ORF">LCGC14_0534380</name>
</gene>
<comment type="caution">
    <text evidence="1">The sequence shown here is derived from an EMBL/GenBank/DDBJ whole genome shotgun (WGS) entry which is preliminary data.</text>
</comment>
<sequence>MEKVIKTITAMAMILCLGAAVSAYAGPCPPKCSCVDLNGDGDTTDFGEVICEK</sequence>
<protein>
    <submittedName>
        <fullName evidence="1">Uncharacterized protein</fullName>
    </submittedName>
</protein>
<organism evidence="1">
    <name type="scientific">marine sediment metagenome</name>
    <dbReference type="NCBI Taxonomy" id="412755"/>
    <lineage>
        <taxon>unclassified sequences</taxon>
        <taxon>metagenomes</taxon>
        <taxon>ecological metagenomes</taxon>
    </lineage>
</organism>
<evidence type="ECO:0000313" key="1">
    <source>
        <dbReference type="EMBL" id="KKN60239.1"/>
    </source>
</evidence>
<reference evidence="1" key="1">
    <citation type="journal article" date="2015" name="Nature">
        <title>Complex archaea that bridge the gap between prokaryotes and eukaryotes.</title>
        <authorList>
            <person name="Spang A."/>
            <person name="Saw J.H."/>
            <person name="Jorgensen S.L."/>
            <person name="Zaremba-Niedzwiedzka K."/>
            <person name="Martijn J."/>
            <person name="Lind A.E."/>
            <person name="van Eijk R."/>
            <person name="Schleper C."/>
            <person name="Guy L."/>
            <person name="Ettema T.J."/>
        </authorList>
    </citation>
    <scope>NUCLEOTIDE SEQUENCE</scope>
</reference>
<name>A0A0F9RZE9_9ZZZZ</name>